<protein>
    <submittedName>
        <fullName evidence="1">Uncharacterized protein</fullName>
    </submittedName>
</protein>
<dbReference type="AlphaFoldDB" id="A0AAD8VA58"/>
<comment type="caution">
    <text evidence="1">The sequence shown here is derived from an EMBL/GenBank/DDBJ whole genome shotgun (WGS) entry which is preliminary data.</text>
</comment>
<evidence type="ECO:0000313" key="1">
    <source>
        <dbReference type="EMBL" id="KAK1597110.1"/>
    </source>
</evidence>
<reference evidence="1" key="1">
    <citation type="submission" date="2021-06" db="EMBL/GenBank/DDBJ databases">
        <title>Comparative genomics, transcriptomics and evolutionary studies reveal genomic signatures of adaptation to plant cell wall in hemibiotrophic fungi.</title>
        <authorList>
            <consortium name="DOE Joint Genome Institute"/>
            <person name="Baroncelli R."/>
            <person name="Diaz J.F."/>
            <person name="Benocci T."/>
            <person name="Peng M."/>
            <person name="Battaglia E."/>
            <person name="Haridas S."/>
            <person name="Andreopoulos W."/>
            <person name="Labutti K."/>
            <person name="Pangilinan J."/>
            <person name="Floch G.L."/>
            <person name="Makela M.R."/>
            <person name="Henrissat B."/>
            <person name="Grigoriev I.V."/>
            <person name="Crouch J.A."/>
            <person name="De Vries R.P."/>
            <person name="Sukno S.A."/>
            <person name="Thon M.R."/>
        </authorList>
    </citation>
    <scope>NUCLEOTIDE SEQUENCE</scope>
    <source>
        <strain evidence="1">CBS 125086</strain>
    </source>
</reference>
<accession>A0AAD8VA58</accession>
<dbReference type="RefSeq" id="XP_060417924.1">
    <property type="nucleotide sequence ID" value="XM_060556984.1"/>
</dbReference>
<dbReference type="EMBL" id="JAHLJV010000009">
    <property type="protein sequence ID" value="KAK1597110.1"/>
    <property type="molecule type" value="Genomic_DNA"/>
</dbReference>
<sequence length="90" mass="9823">MTVLRLASRCATLTHAAALRCMRQGAAFAALSVVHSGSSFRQRPCSQRRAFFFSIPSAHPGLGTFATFATFAQLPTYPWRVPMLCLSSTE</sequence>
<gene>
    <name evidence="1" type="ORF">LY79DRAFT_542206</name>
</gene>
<name>A0AAD8VA58_9PEZI</name>
<dbReference type="GeneID" id="85441224"/>
<organism evidence="1 2">
    <name type="scientific">Colletotrichum navitas</name>
    <dbReference type="NCBI Taxonomy" id="681940"/>
    <lineage>
        <taxon>Eukaryota</taxon>
        <taxon>Fungi</taxon>
        <taxon>Dikarya</taxon>
        <taxon>Ascomycota</taxon>
        <taxon>Pezizomycotina</taxon>
        <taxon>Sordariomycetes</taxon>
        <taxon>Hypocreomycetidae</taxon>
        <taxon>Glomerellales</taxon>
        <taxon>Glomerellaceae</taxon>
        <taxon>Colletotrichum</taxon>
        <taxon>Colletotrichum graminicola species complex</taxon>
    </lineage>
</organism>
<keyword evidence="2" id="KW-1185">Reference proteome</keyword>
<evidence type="ECO:0000313" key="2">
    <source>
        <dbReference type="Proteomes" id="UP001230504"/>
    </source>
</evidence>
<proteinExistence type="predicted"/>
<dbReference type="Proteomes" id="UP001230504">
    <property type="component" value="Unassembled WGS sequence"/>
</dbReference>